<comment type="catalytic activity">
    <reaction evidence="1">
        <text>ATP + protein L-histidine = ADP + protein N-phospho-L-histidine.</text>
        <dbReference type="EC" id="2.7.13.3"/>
    </reaction>
</comment>
<dbReference type="KEGG" id="awd:AWOD_II_0774"/>
<dbReference type="PANTHER" id="PTHR45436">
    <property type="entry name" value="SENSOR HISTIDINE KINASE YKOH"/>
    <property type="match status" value="1"/>
</dbReference>
<proteinExistence type="predicted"/>
<dbReference type="InterPro" id="IPR003594">
    <property type="entry name" value="HATPase_dom"/>
</dbReference>
<dbReference type="Gene3D" id="3.30.565.10">
    <property type="entry name" value="Histidine kinase-like ATPase, C-terminal domain"/>
    <property type="match status" value="1"/>
</dbReference>
<dbReference type="PROSITE" id="PS50885">
    <property type="entry name" value="HAMP"/>
    <property type="match status" value="1"/>
</dbReference>
<dbReference type="HOGENOM" id="CLU_000445_89_6_6"/>
<keyword evidence="9" id="KW-0902">Two-component regulatory system</keyword>
<gene>
    <name evidence="14" type="ORF">AWOD_II_0774</name>
</gene>
<dbReference type="GO" id="GO:0005886">
    <property type="term" value="C:plasma membrane"/>
    <property type="evidence" value="ECO:0007669"/>
    <property type="project" value="TreeGrafter"/>
</dbReference>
<dbReference type="EMBL" id="LN554847">
    <property type="protein sequence ID" value="CED57402.1"/>
    <property type="molecule type" value="Genomic_DNA"/>
</dbReference>
<dbReference type="GeneID" id="28543018"/>
<dbReference type="InterPro" id="IPR036890">
    <property type="entry name" value="HATPase_C_sf"/>
</dbReference>
<dbReference type="InterPro" id="IPR004358">
    <property type="entry name" value="Sig_transdc_His_kin-like_C"/>
</dbReference>
<protein>
    <recommendedName>
        <fullName evidence="3">histidine kinase</fullName>
        <ecNumber evidence="3">2.7.13.3</ecNumber>
    </recommendedName>
</protein>
<dbReference type="OrthoDB" id="9804645at2"/>
<evidence type="ECO:0000313" key="15">
    <source>
        <dbReference type="Proteomes" id="UP000032427"/>
    </source>
</evidence>
<dbReference type="EC" id="2.7.13.3" evidence="3"/>
<dbReference type="SUPFAM" id="SSF55874">
    <property type="entry name" value="ATPase domain of HSP90 chaperone/DNA topoisomerase II/histidine kinase"/>
    <property type="match status" value="1"/>
</dbReference>
<keyword evidence="7" id="KW-0418">Kinase</keyword>
<evidence type="ECO:0000256" key="4">
    <source>
        <dbReference type="ARBA" id="ARBA00022553"/>
    </source>
</evidence>
<feature type="domain" description="HAMP" evidence="13">
    <location>
        <begin position="175"/>
        <end position="228"/>
    </location>
</feature>
<evidence type="ECO:0000256" key="5">
    <source>
        <dbReference type="ARBA" id="ARBA00022679"/>
    </source>
</evidence>
<sequence length="452" mass="51442">MLLDKRDELYRSSILKLLIWFAVGLFLMMALLLYQLYSTSLHLYNQNLDDWLQGETSQLQSIANSEGIEGVQQSIDNSKDNNRYIYQIVNHAFPIPTNTSSTSYPVIAQIKQYQANNDLPNMRATRIELPDGSLLTVGIDQERYLSFKKQLDSSVIWGTFFPFIALCLIAILIAVYILKRLNLVNQTMNRVMLGERNVRLKVGPDMNEFDLLALHLNNMLEQMEQSESKLKSLTVDIAHDLRTPMGRIKLRIEDLLYDNTVSDYHQDKLENIQSDFSLLLDTFNGMMELYHLENGGTPVNKQQCELSKIVQDAIEFAEPTALDKQQKLYLTIEMPCPLYANPSLLFRAVFNIIDNAIKYTHNGGVIEVIVDCFGVVVADNGMGIKPEDRERALDQLVRLDPSRTEHGFGLGLALVKTVMKIHTGKISLSDNYPGLRARLLFDETLNNQSLDN</sequence>
<evidence type="ECO:0000313" key="14">
    <source>
        <dbReference type="EMBL" id="CED57402.1"/>
    </source>
</evidence>
<dbReference type="GO" id="GO:0000155">
    <property type="term" value="F:phosphorelay sensor kinase activity"/>
    <property type="evidence" value="ECO:0007669"/>
    <property type="project" value="InterPro"/>
</dbReference>
<dbReference type="SMART" id="SM00387">
    <property type="entry name" value="HATPase_c"/>
    <property type="match status" value="1"/>
</dbReference>
<feature type="transmembrane region" description="Helical" evidence="11">
    <location>
        <begin position="14"/>
        <end position="37"/>
    </location>
</feature>
<dbReference type="CDD" id="cd00075">
    <property type="entry name" value="HATPase"/>
    <property type="match status" value="1"/>
</dbReference>
<dbReference type="AlphaFoldDB" id="A0A090IAE5"/>
<evidence type="ECO:0000256" key="6">
    <source>
        <dbReference type="ARBA" id="ARBA00022692"/>
    </source>
</evidence>
<dbReference type="Proteomes" id="UP000032427">
    <property type="component" value="Chromosome 2"/>
</dbReference>
<evidence type="ECO:0000259" key="13">
    <source>
        <dbReference type="PROSITE" id="PS50885"/>
    </source>
</evidence>
<dbReference type="STRING" id="80852.AWOD_II_0774"/>
<evidence type="ECO:0000256" key="8">
    <source>
        <dbReference type="ARBA" id="ARBA00022989"/>
    </source>
</evidence>
<accession>A0A090IAE5</accession>
<dbReference type="InterPro" id="IPR005467">
    <property type="entry name" value="His_kinase_dom"/>
</dbReference>
<feature type="domain" description="Histidine kinase" evidence="12">
    <location>
        <begin position="236"/>
        <end position="445"/>
    </location>
</feature>
<organism evidence="14 15">
    <name type="scientific">Aliivibrio wodanis</name>
    <dbReference type="NCBI Taxonomy" id="80852"/>
    <lineage>
        <taxon>Bacteria</taxon>
        <taxon>Pseudomonadati</taxon>
        <taxon>Pseudomonadota</taxon>
        <taxon>Gammaproteobacteria</taxon>
        <taxon>Vibrionales</taxon>
        <taxon>Vibrionaceae</taxon>
        <taxon>Aliivibrio</taxon>
    </lineage>
</organism>
<dbReference type="PATRIC" id="fig|80852.17.peg.3558"/>
<dbReference type="PRINTS" id="PR00344">
    <property type="entry name" value="BCTRLSENSOR"/>
</dbReference>
<dbReference type="Pfam" id="PF02518">
    <property type="entry name" value="HATPase_c"/>
    <property type="match status" value="1"/>
</dbReference>
<dbReference type="InterPro" id="IPR050428">
    <property type="entry name" value="TCS_sensor_his_kinase"/>
</dbReference>
<keyword evidence="10 11" id="KW-0472">Membrane</keyword>
<evidence type="ECO:0000259" key="12">
    <source>
        <dbReference type="PROSITE" id="PS50109"/>
    </source>
</evidence>
<evidence type="ECO:0000256" key="11">
    <source>
        <dbReference type="SAM" id="Phobius"/>
    </source>
</evidence>
<evidence type="ECO:0000256" key="2">
    <source>
        <dbReference type="ARBA" id="ARBA00004370"/>
    </source>
</evidence>
<keyword evidence="6 11" id="KW-0812">Transmembrane</keyword>
<keyword evidence="8 11" id="KW-1133">Transmembrane helix</keyword>
<evidence type="ECO:0000256" key="10">
    <source>
        <dbReference type="ARBA" id="ARBA00023136"/>
    </source>
</evidence>
<dbReference type="Gene3D" id="6.10.340.10">
    <property type="match status" value="1"/>
</dbReference>
<dbReference type="SUPFAM" id="SSF47384">
    <property type="entry name" value="Homodimeric domain of signal transducing histidine kinase"/>
    <property type="match status" value="1"/>
</dbReference>
<comment type="subcellular location">
    <subcellularLocation>
        <location evidence="2">Membrane</location>
    </subcellularLocation>
</comment>
<feature type="transmembrane region" description="Helical" evidence="11">
    <location>
        <begin position="155"/>
        <end position="178"/>
    </location>
</feature>
<evidence type="ECO:0000256" key="3">
    <source>
        <dbReference type="ARBA" id="ARBA00012438"/>
    </source>
</evidence>
<dbReference type="PROSITE" id="PS50109">
    <property type="entry name" value="HIS_KIN"/>
    <property type="match status" value="1"/>
</dbReference>
<dbReference type="PANTHER" id="PTHR45436:SF8">
    <property type="entry name" value="HISTIDINE KINASE"/>
    <property type="match status" value="1"/>
</dbReference>
<dbReference type="InterPro" id="IPR003661">
    <property type="entry name" value="HisK_dim/P_dom"/>
</dbReference>
<dbReference type="CDD" id="cd00082">
    <property type="entry name" value="HisKA"/>
    <property type="match status" value="1"/>
</dbReference>
<dbReference type="InterPro" id="IPR003660">
    <property type="entry name" value="HAMP_dom"/>
</dbReference>
<keyword evidence="5 14" id="KW-0808">Transferase</keyword>
<dbReference type="InterPro" id="IPR036097">
    <property type="entry name" value="HisK_dim/P_sf"/>
</dbReference>
<reference evidence="15" key="1">
    <citation type="submission" date="2014-09" db="EMBL/GenBank/DDBJ databases">
        <authorList>
            <person name="Hjerde E."/>
        </authorList>
    </citation>
    <scope>NUCLEOTIDE SEQUENCE [LARGE SCALE GENOMIC DNA]</scope>
    <source>
        <strain evidence="15">06/09/139</strain>
    </source>
</reference>
<evidence type="ECO:0000256" key="7">
    <source>
        <dbReference type="ARBA" id="ARBA00022777"/>
    </source>
</evidence>
<keyword evidence="15" id="KW-1185">Reference proteome</keyword>
<evidence type="ECO:0000256" key="1">
    <source>
        <dbReference type="ARBA" id="ARBA00000085"/>
    </source>
</evidence>
<keyword evidence="4" id="KW-0597">Phosphoprotein</keyword>
<name>A0A090IAE5_9GAMM</name>
<evidence type="ECO:0000256" key="9">
    <source>
        <dbReference type="ARBA" id="ARBA00023012"/>
    </source>
</evidence>